<evidence type="ECO:0000313" key="2">
    <source>
        <dbReference type="Proteomes" id="UP000027222"/>
    </source>
</evidence>
<organism evidence="1 2">
    <name type="scientific">Galerina marginata (strain CBS 339.88)</name>
    <dbReference type="NCBI Taxonomy" id="685588"/>
    <lineage>
        <taxon>Eukaryota</taxon>
        <taxon>Fungi</taxon>
        <taxon>Dikarya</taxon>
        <taxon>Basidiomycota</taxon>
        <taxon>Agaricomycotina</taxon>
        <taxon>Agaricomycetes</taxon>
        <taxon>Agaricomycetidae</taxon>
        <taxon>Agaricales</taxon>
        <taxon>Agaricineae</taxon>
        <taxon>Strophariaceae</taxon>
        <taxon>Galerina</taxon>
    </lineage>
</organism>
<evidence type="ECO:0000313" key="1">
    <source>
        <dbReference type="EMBL" id="KDR72224.1"/>
    </source>
</evidence>
<protein>
    <submittedName>
        <fullName evidence="1">Uncharacterized protein</fullName>
    </submittedName>
</protein>
<proteinExistence type="predicted"/>
<sequence length="58" mass="6624">SRDPYFGKLTARSHLLLSYFSCFPFAFDHDTHHGPKGIFWSCELETTDGLSDNKLAFV</sequence>
<keyword evidence="2" id="KW-1185">Reference proteome</keyword>
<reference evidence="2" key="1">
    <citation type="journal article" date="2014" name="Proc. Natl. Acad. Sci. U.S.A.">
        <title>Extensive sampling of basidiomycete genomes demonstrates inadequacy of the white-rot/brown-rot paradigm for wood decay fungi.</title>
        <authorList>
            <person name="Riley R."/>
            <person name="Salamov A.A."/>
            <person name="Brown D.W."/>
            <person name="Nagy L.G."/>
            <person name="Floudas D."/>
            <person name="Held B.W."/>
            <person name="Levasseur A."/>
            <person name="Lombard V."/>
            <person name="Morin E."/>
            <person name="Otillar R."/>
            <person name="Lindquist E.A."/>
            <person name="Sun H."/>
            <person name="LaButti K.M."/>
            <person name="Schmutz J."/>
            <person name="Jabbour D."/>
            <person name="Luo H."/>
            <person name="Baker S.E."/>
            <person name="Pisabarro A.G."/>
            <person name="Walton J.D."/>
            <person name="Blanchette R.A."/>
            <person name="Henrissat B."/>
            <person name="Martin F."/>
            <person name="Cullen D."/>
            <person name="Hibbett D.S."/>
            <person name="Grigoriev I.V."/>
        </authorList>
    </citation>
    <scope>NUCLEOTIDE SEQUENCE [LARGE SCALE GENOMIC DNA]</scope>
    <source>
        <strain evidence="2">CBS 339.88</strain>
    </source>
</reference>
<dbReference type="Proteomes" id="UP000027222">
    <property type="component" value="Unassembled WGS sequence"/>
</dbReference>
<dbReference type="HOGENOM" id="CLU_2984491_0_0_1"/>
<gene>
    <name evidence="1" type="ORF">GALMADRAFT_253052</name>
</gene>
<name>A0A067SWZ5_GALM3</name>
<accession>A0A067SWZ5</accession>
<feature type="non-terminal residue" evidence="1">
    <location>
        <position position="1"/>
    </location>
</feature>
<dbReference type="AlphaFoldDB" id="A0A067SWZ5"/>
<dbReference type="EMBL" id="KL142389">
    <property type="protein sequence ID" value="KDR72224.1"/>
    <property type="molecule type" value="Genomic_DNA"/>
</dbReference>